<evidence type="ECO:0000313" key="2">
    <source>
        <dbReference type="Proteomes" id="UP001596513"/>
    </source>
</evidence>
<protein>
    <submittedName>
        <fullName evidence="1">Topoisomerase C-terminal repeat-containing protein</fullName>
    </submittedName>
</protein>
<dbReference type="RefSeq" id="WP_380206655.1">
    <property type="nucleotide sequence ID" value="NZ_JBHTEK010000004.1"/>
</dbReference>
<comment type="caution">
    <text evidence="1">The sequence shown here is derived from an EMBL/GenBank/DDBJ whole genome shotgun (WGS) entry which is preliminary data.</text>
</comment>
<proteinExistence type="predicted"/>
<reference evidence="2" key="1">
    <citation type="journal article" date="2019" name="Int. J. Syst. Evol. Microbiol.">
        <title>The Global Catalogue of Microorganisms (GCM) 10K type strain sequencing project: providing services to taxonomists for standard genome sequencing and annotation.</title>
        <authorList>
            <consortium name="The Broad Institute Genomics Platform"/>
            <consortium name="The Broad Institute Genome Sequencing Center for Infectious Disease"/>
            <person name="Wu L."/>
            <person name="Ma J."/>
        </authorList>
    </citation>
    <scope>NUCLEOTIDE SEQUENCE [LARGE SCALE GENOMIC DNA]</scope>
    <source>
        <strain evidence="2">JCM 19635</strain>
    </source>
</reference>
<gene>
    <name evidence="1" type="ORF">ACFQT0_28460</name>
</gene>
<accession>A0ABW2UBG9</accession>
<name>A0ABW2UBG9_9BACT</name>
<dbReference type="EMBL" id="JBHTEK010000004">
    <property type="protein sequence ID" value="MFC7670883.1"/>
    <property type="molecule type" value="Genomic_DNA"/>
</dbReference>
<dbReference type="Pfam" id="PF13368">
    <property type="entry name" value="Toprim_C_rpt"/>
    <property type="match status" value="1"/>
</dbReference>
<keyword evidence="2" id="KW-1185">Reference proteome</keyword>
<dbReference type="InterPro" id="IPR025589">
    <property type="entry name" value="Toprim_C_rpt"/>
</dbReference>
<dbReference type="Proteomes" id="UP001596513">
    <property type="component" value="Unassembled WGS sequence"/>
</dbReference>
<evidence type="ECO:0000313" key="1">
    <source>
        <dbReference type="EMBL" id="MFC7670883.1"/>
    </source>
</evidence>
<sequence>MGQHQAKPVVVGQSQKEDKAVYVRWNDKFFKVPSGIEAATVTLAQAVQLIIQAQEQAARNVLATVGKYTIGKNEWGLYVSDGEVKAKFKPGVTEDEAKATDAATCAEMIKNYKAWKKKNAGKK</sequence>
<organism evidence="1 2">
    <name type="scientific">Hymenobacter humi</name>
    <dbReference type="NCBI Taxonomy" id="1411620"/>
    <lineage>
        <taxon>Bacteria</taxon>
        <taxon>Pseudomonadati</taxon>
        <taxon>Bacteroidota</taxon>
        <taxon>Cytophagia</taxon>
        <taxon>Cytophagales</taxon>
        <taxon>Hymenobacteraceae</taxon>
        <taxon>Hymenobacter</taxon>
    </lineage>
</organism>